<protein>
    <submittedName>
        <fullName evidence="10">Fimbrial chaperone protein FimC</fullName>
    </submittedName>
</protein>
<dbReference type="InterPro" id="IPR013783">
    <property type="entry name" value="Ig-like_fold"/>
</dbReference>
<evidence type="ECO:0000313" key="10">
    <source>
        <dbReference type="EMBL" id="TKK13041.1"/>
    </source>
</evidence>
<keyword evidence="3" id="KW-1029">Fimbrium biogenesis</keyword>
<comment type="caution">
    <text evidence="10">The sequence shown here is derived from an EMBL/GenBank/DDBJ whole genome shotgun (WGS) entry which is preliminary data.</text>
</comment>
<dbReference type="PROSITE" id="PS51257">
    <property type="entry name" value="PROKAR_LIPOPROTEIN"/>
    <property type="match status" value="1"/>
</dbReference>
<reference evidence="10 11" key="1">
    <citation type="journal article" date="2019" name="Sci. Rep.">
        <title>Differences in resource use lead to coexistence of seed-transmitted microbial populations.</title>
        <authorList>
            <person name="Torres-Cortes G."/>
            <person name="Garcia B.J."/>
            <person name="Compant S."/>
            <person name="Rezki S."/>
            <person name="Jones P."/>
            <person name="Preveaux A."/>
            <person name="Briand M."/>
            <person name="Roulet A."/>
            <person name="Bouchez O."/>
            <person name="Jacobson D."/>
            <person name="Barret M."/>
        </authorList>
    </citation>
    <scope>NUCLEOTIDE SEQUENCE [LARGE SCALE GENOMIC DNA]</scope>
    <source>
        <strain evidence="10 11">CFBP13530</strain>
    </source>
</reference>
<dbReference type="InterPro" id="IPR001829">
    <property type="entry name" value="Pili_assmbl_chaperone_bac"/>
</dbReference>
<evidence type="ECO:0000313" key="11">
    <source>
        <dbReference type="Proteomes" id="UP000306327"/>
    </source>
</evidence>
<proteinExistence type="inferred from homology"/>
<evidence type="ECO:0000259" key="9">
    <source>
        <dbReference type="Pfam" id="PF02753"/>
    </source>
</evidence>
<evidence type="ECO:0000256" key="1">
    <source>
        <dbReference type="ARBA" id="ARBA00004418"/>
    </source>
</evidence>
<dbReference type="Pfam" id="PF02753">
    <property type="entry name" value="PapD_C"/>
    <property type="match status" value="1"/>
</dbReference>
<keyword evidence="5" id="KW-0574">Periplasm</keyword>
<dbReference type="AlphaFoldDB" id="A0AB38NZF7"/>
<evidence type="ECO:0000256" key="5">
    <source>
        <dbReference type="ARBA" id="ARBA00022764"/>
    </source>
</evidence>
<evidence type="ECO:0000256" key="3">
    <source>
        <dbReference type="ARBA" id="ARBA00022558"/>
    </source>
</evidence>
<dbReference type="EMBL" id="QGAL01000015">
    <property type="protein sequence ID" value="TKK13041.1"/>
    <property type="molecule type" value="Genomic_DNA"/>
</dbReference>
<dbReference type="FunFam" id="2.60.40.10:FF:000458">
    <property type="entry name" value="Molecular chaperone FimC"/>
    <property type="match status" value="1"/>
</dbReference>
<gene>
    <name evidence="10" type="ORF">EcCFBP13530_23200</name>
</gene>
<accession>A0AB38NZF7</accession>
<dbReference type="InterPro" id="IPR050643">
    <property type="entry name" value="Periplasmic_pilus_chap"/>
</dbReference>
<dbReference type="Proteomes" id="UP000306327">
    <property type="component" value="Unassembled WGS sequence"/>
</dbReference>
<comment type="similarity">
    <text evidence="2">Belongs to the periplasmic pilus chaperone family.</text>
</comment>
<dbReference type="PANTHER" id="PTHR30251">
    <property type="entry name" value="PILUS ASSEMBLY CHAPERONE"/>
    <property type="match status" value="1"/>
</dbReference>
<organism evidence="10 11">
    <name type="scientific">Enterobacter cancerogenus</name>
    <dbReference type="NCBI Taxonomy" id="69218"/>
    <lineage>
        <taxon>Bacteria</taxon>
        <taxon>Pseudomonadati</taxon>
        <taxon>Pseudomonadota</taxon>
        <taxon>Gammaproteobacteria</taxon>
        <taxon>Enterobacterales</taxon>
        <taxon>Enterobacteriaceae</taxon>
        <taxon>Enterobacter</taxon>
        <taxon>Enterobacter cloacae complex</taxon>
    </lineage>
</organism>
<evidence type="ECO:0000259" key="8">
    <source>
        <dbReference type="Pfam" id="PF00345"/>
    </source>
</evidence>
<evidence type="ECO:0000256" key="4">
    <source>
        <dbReference type="ARBA" id="ARBA00022729"/>
    </source>
</evidence>
<feature type="chain" id="PRO_5044213126" evidence="7">
    <location>
        <begin position="26"/>
        <end position="230"/>
    </location>
</feature>
<dbReference type="InterPro" id="IPR016147">
    <property type="entry name" value="Pili_assmbl_chaperone_N"/>
</dbReference>
<name>A0AB38NZF7_9ENTR</name>
<dbReference type="InterPro" id="IPR016148">
    <property type="entry name" value="Pili_assmbl_chaperone_C"/>
</dbReference>
<dbReference type="Pfam" id="PF00345">
    <property type="entry name" value="PapD_N"/>
    <property type="match status" value="1"/>
</dbReference>
<dbReference type="SUPFAM" id="SSF49584">
    <property type="entry name" value="Periplasmic chaperone C-domain"/>
    <property type="match status" value="1"/>
</dbReference>
<dbReference type="Gene3D" id="2.60.40.10">
    <property type="entry name" value="Immunoglobulins"/>
    <property type="match status" value="2"/>
</dbReference>
<sequence>MQYTRLFLSLTLAALAASACQPALAGGIAPGATRVIYPESDSQASLAVTNSDSHERYLIQAWVENSQGQRAREFIVTPPLFAAAPKSENTLRIVYTGNPLPADREVVYWMNVKAIPAVDKNNLKGVNTLQLAVLSRMKLFMRPDGLKMSEPESANALKFQQTAGQVVVKNPTPYYQSIVNLTVGGHKLENTMVEPFGQLSLKVPAGASGPVRYQTVNDYGAITAQKTAKP</sequence>
<evidence type="ECO:0000256" key="2">
    <source>
        <dbReference type="ARBA" id="ARBA00007399"/>
    </source>
</evidence>
<dbReference type="RefSeq" id="WP_137273563.1">
    <property type="nucleotide sequence ID" value="NZ_QGAL01000015.1"/>
</dbReference>
<feature type="domain" description="Pili assembly chaperone C-terminal" evidence="9">
    <location>
        <begin position="168"/>
        <end position="223"/>
    </location>
</feature>
<dbReference type="InterPro" id="IPR008962">
    <property type="entry name" value="PapD-like_sf"/>
</dbReference>
<dbReference type="InterPro" id="IPR036316">
    <property type="entry name" value="Pili_assmbl_chap_C_dom_sf"/>
</dbReference>
<feature type="domain" description="Pili assembly chaperone N-terminal" evidence="8">
    <location>
        <begin position="27"/>
        <end position="147"/>
    </location>
</feature>
<feature type="signal peptide" evidence="7">
    <location>
        <begin position="1"/>
        <end position="25"/>
    </location>
</feature>
<dbReference type="PRINTS" id="PR00969">
    <property type="entry name" value="CHAPERONPILI"/>
</dbReference>
<keyword evidence="4 7" id="KW-0732">Signal</keyword>
<evidence type="ECO:0000256" key="6">
    <source>
        <dbReference type="ARBA" id="ARBA00023186"/>
    </source>
</evidence>
<dbReference type="PANTHER" id="PTHR30251:SF11">
    <property type="entry name" value="CHAPERONE PROTEIN FIMC-RELATED"/>
    <property type="match status" value="1"/>
</dbReference>
<keyword evidence="6" id="KW-0143">Chaperone</keyword>
<dbReference type="SUPFAM" id="SSF49354">
    <property type="entry name" value="PapD-like"/>
    <property type="match status" value="1"/>
</dbReference>
<evidence type="ECO:0000256" key="7">
    <source>
        <dbReference type="SAM" id="SignalP"/>
    </source>
</evidence>
<dbReference type="GO" id="GO:0030288">
    <property type="term" value="C:outer membrane-bounded periplasmic space"/>
    <property type="evidence" value="ECO:0007669"/>
    <property type="project" value="InterPro"/>
</dbReference>
<dbReference type="GO" id="GO:0071555">
    <property type="term" value="P:cell wall organization"/>
    <property type="evidence" value="ECO:0007669"/>
    <property type="project" value="InterPro"/>
</dbReference>
<comment type="subcellular location">
    <subcellularLocation>
        <location evidence="1">Periplasm</location>
    </subcellularLocation>
</comment>